<sequence>MLPISLSGIGLYRNTSGKNSRFAAPNFHTCFD</sequence>
<evidence type="ECO:0000313" key="1">
    <source>
        <dbReference type="EMBL" id="SNY48919.1"/>
    </source>
</evidence>
<reference evidence="1 2" key="1">
    <citation type="submission" date="2017-09" db="EMBL/GenBank/DDBJ databases">
        <authorList>
            <person name="Ehlers B."/>
            <person name="Leendertz F.H."/>
        </authorList>
    </citation>
    <scope>NUCLEOTIDE SEQUENCE [LARGE SCALE GENOMIC DNA]</scope>
    <source>
        <strain evidence="1 2">CGMCC 1.12662</strain>
    </source>
</reference>
<dbReference type="AlphaFoldDB" id="A0A285ILS1"/>
<protein>
    <submittedName>
        <fullName evidence="1">Uncharacterized protein</fullName>
    </submittedName>
</protein>
<name>A0A285ILS1_9RHOB</name>
<organism evidence="1 2">
    <name type="scientific">Pseudooceanicola antarcticus</name>
    <dbReference type="NCBI Taxonomy" id="1247613"/>
    <lineage>
        <taxon>Bacteria</taxon>
        <taxon>Pseudomonadati</taxon>
        <taxon>Pseudomonadota</taxon>
        <taxon>Alphaproteobacteria</taxon>
        <taxon>Rhodobacterales</taxon>
        <taxon>Paracoccaceae</taxon>
        <taxon>Pseudooceanicola</taxon>
    </lineage>
</organism>
<dbReference type="Proteomes" id="UP000231655">
    <property type="component" value="Unassembled WGS sequence"/>
</dbReference>
<proteinExistence type="predicted"/>
<gene>
    <name evidence="1" type="ORF">SAMN06297129_1605</name>
</gene>
<accession>A0A285ILS1</accession>
<dbReference type="EMBL" id="OBEA01000002">
    <property type="protein sequence ID" value="SNY48919.1"/>
    <property type="molecule type" value="Genomic_DNA"/>
</dbReference>
<evidence type="ECO:0000313" key="2">
    <source>
        <dbReference type="Proteomes" id="UP000231655"/>
    </source>
</evidence>